<dbReference type="PROSITE" id="PS52016">
    <property type="entry name" value="TONB_DEPENDENT_REC_3"/>
    <property type="match status" value="1"/>
</dbReference>
<dbReference type="SUPFAM" id="SSF49464">
    <property type="entry name" value="Carboxypeptidase regulatory domain-like"/>
    <property type="match status" value="1"/>
</dbReference>
<keyword evidence="9" id="KW-1185">Reference proteome</keyword>
<comment type="subcellular location">
    <subcellularLocation>
        <location evidence="5">Cell outer membrane</location>
        <topology evidence="5">Multi-pass membrane protein</topology>
    </subcellularLocation>
</comment>
<evidence type="ECO:0000256" key="6">
    <source>
        <dbReference type="SAM" id="SignalP"/>
    </source>
</evidence>
<name>A0ABV9KYZ1_9BACT</name>
<dbReference type="Gene3D" id="2.170.130.10">
    <property type="entry name" value="TonB-dependent receptor, plug domain"/>
    <property type="match status" value="1"/>
</dbReference>
<feature type="chain" id="PRO_5047107016" evidence="6">
    <location>
        <begin position="18"/>
        <end position="1138"/>
    </location>
</feature>
<evidence type="ECO:0000313" key="9">
    <source>
        <dbReference type="Proteomes" id="UP001596023"/>
    </source>
</evidence>
<comment type="caution">
    <text evidence="8">The sequence shown here is derived from an EMBL/GenBank/DDBJ whole genome shotgun (WGS) entry which is preliminary data.</text>
</comment>
<dbReference type="NCBIfam" id="TIGR04056">
    <property type="entry name" value="OMP_RagA_SusC"/>
    <property type="match status" value="1"/>
</dbReference>
<evidence type="ECO:0000256" key="5">
    <source>
        <dbReference type="PROSITE-ProRule" id="PRU01360"/>
    </source>
</evidence>
<keyword evidence="5" id="KW-0812">Transmembrane</keyword>
<evidence type="ECO:0000256" key="3">
    <source>
        <dbReference type="ARBA" id="ARBA00023136"/>
    </source>
</evidence>
<evidence type="ECO:0000313" key="8">
    <source>
        <dbReference type="EMBL" id="MFC4675277.1"/>
    </source>
</evidence>
<dbReference type="InterPro" id="IPR008969">
    <property type="entry name" value="CarboxyPept-like_regulatory"/>
</dbReference>
<dbReference type="PANTHER" id="PTHR30069">
    <property type="entry name" value="TONB-DEPENDENT OUTER MEMBRANE RECEPTOR"/>
    <property type="match status" value="1"/>
</dbReference>
<dbReference type="Pfam" id="PF07715">
    <property type="entry name" value="Plug"/>
    <property type="match status" value="1"/>
</dbReference>
<keyword evidence="2 6" id="KW-0732">Signal</keyword>
<dbReference type="PANTHER" id="PTHR30069:SF29">
    <property type="entry name" value="HEMOGLOBIN AND HEMOGLOBIN-HAPTOGLOBIN-BINDING PROTEIN 1-RELATED"/>
    <property type="match status" value="1"/>
</dbReference>
<keyword evidence="8" id="KW-0675">Receptor</keyword>
<feature type="signal peptide" evidence="6">
    <location>
        <begin position="1"/>
        <end position="17"/>
    </location>
</feature>
<evidence type="ECO:0000256" key="2">
    <source>
        <dbReference type="ARBA" id="ARBA00022729"/>
    </source>
</evidence>
<gene>
    <name evidence="8" type="ORF">ACFO6W_16395</name>
</gene>
<dbReference type="InterPro" id="IPR039426">
    <property type="entry name" value="TonB-dep_rcpt-like"/>
</dbReference>
<dbReference type="Pfam" id="PF13715">
    <property type="entry name" value="CarbopepD_reg_2"/>
    <property type="match status" value="1"/>
</dbReference>
<organism evidence="8 9">
    <name type="scientific">Dysgonomonas termitidis</name>
    <dbReference type="NCBI Taxonomy" id="1516126"/>
    <lineage>
        <taxon>Bacteria</taxon>
        <taxon>Pseudomonadati</taxon>
        <taxon>Bacteroidota</taxon>
        <taxon>Bacteroidia</taxon>
        <taxon>Bacteroidales</taxon>
        <taxon>Dysgonomonadaceae</taxon>
        <taxon>Dysgonomonas</taxon>
    </lineage>
</organism>
<dbReference type="Proteomes" id="UP001596023">
    <property type="component" value="Unassembled WGS sequence"/>
</dbReference>
<dbReference type="InterPro" id="IPR012910">
    <property type="entry name" value="Plug_dom"/>
</dbReference>
<dbReference type="RefSeq" id="WP_379998372.1">
    <property type="nucleotide sequence ID" value="NZ_JBHSGN010000094.1"/>
</dbReference>
<evidence type="ECO:0000256" key="1">
    <source>
        <dbReference type="ARBA" id="ARBA00022448"/>
    </source>
</evidence>
<keyword evidence="5" id="KW-1134">Transmembrane beta strand</keyword>
<accession>A0ABV9KYZ1</accession>
<keyword evidence="4 5" id="KW-0998">Cell outer membrane</keyword>
<dbReference type="InterPro" id="IPR037066">
    <property type="entry name" value="Plug_dom_sf"/>
</dbReference>
<dbReference type="EMBL" id="JBHSGN010000094">
    <property type="protein sequence ID" value="MFC4675277.1"/>
    <property type="molecule type" value="Genomic_DNA"/>
</dbReference>
<keyword evidence="3 5" id="KW-0472">Membrane</keyword>
<protein>
    <submittedName>
        <fullName evidence="8">TonB-dependent receptor</fullName>
    </submittedName>
</protein>
<dbReference type="InterPro" id="IPR023996">
    <property type="entry name" value="TonB-dep_OMP_SusC/RagA"/>
</dbReference>
<keyword evidence="1 5" id="KW-0813">Transport</keyword>
<evidence type="ECO:0000256" key="4">
    <source>
        <dbReference type="ARBA" id="ARBA00023237"/>
    </source>
</evidence>
<comment type="similarity">
    <text evidence="5">Belongs to the TonB-dependent receptor family.</text>
</comment>
<feature type="domain" description="Secretin/TonB short N-terminal" evidence="7">
    <location>
        <begin position="49"/>
        <end position="100"/>
    </location>
</feature>
<dbReference type="InterPro" id="IPR023997">
    <property type="entry name" value="TonB-dep_OMP_SusC/RagA_CS"/>
</dbReference>
<sequence length="1138" mass="126409">MKISFLFLFIFTTAIFAEGAHSQIARVNIQKQSGTLREVINEIENQTDYLFVYNKSEVNMNQLVTVSAKNQLVANVLSNIFNNTDIVYAMTGNNIMLMKVEKVLQIQQDGKHITGTVTDESGEPLIGVSIRIKDTATGTITDIDGKFTIQISGENTVLVFSYVGFKNQEIVVGNRNDISVVLVGDSSDLDEIVVVGYGVQKKQSLTGAVTAINSDEIMTTKTENLITNVQGKIPGLLIRQKTGEPGTFDNMVSIRGYGDPLVVIDGVTRDGGTSELAQLNADDIESISVLKDASASIYGMGAANGVILVTTKKGVAEKPRISYSGLFGLKNATGMESTVDAYTYRLIANEMARNGQQPAAYSNDVLEKYRTGAPGYTDNDWLNMFMNNLAFQQNHTISVRGGSEKTKYFASFGYTEDNGLLKSGIQYYKRYNLRSNLTTEIVKGITLNIDISGRMDETQRPREDFLWTYKTLVVNDRGIGWHTMDNPTHLSNIGPEGKNPYALVDPEQDGYRRGKGLTYSADVELSWKVPFADGLIVGILGSFDGNNRNNSTLQKSYPLYDYFTDAPSGKYGSDNYSNTMGIFQKVYGRGQANYLRSFGEHNINLLGVVELSSTRYDELNGARQYTELFTNDILNQASASTASNSGYRNYTRRAAYLMRANYDYAGRYLLEAVGRYDGSYRYAPAKRWAFFPSVSVGWRISEEKFIKENVPLITNLKLRASYGESGTDTGDAFQYISAYTASSLGYVFDGNSQVVGMKAPGMQSDQLSWITSKISNIGLDFDFWNGKLNGTVEFFQRKNDGLLGSRIQTIPNTFGADFPQENINSNMNMGFEVSLGTRGKIGKDFEYQVSANLTYARVKTLHQERGEFSSSMDRWLNGQENRLQGGISMYKYNGQYTSIEQYETAPLMGGSQGNSMMLPGSYKLVDLNGNGIISRWGDMSDLVMEFWGNSTSTGSLNPPLQYGLVLAGSYKNFDVNMLFQGASLFSISYPNDDVWGYLDKTNPTLIAKYMDRWHTVNPTDDPYNPTTKWVSGFYPALRKSSGGTTESGNYWAYGIDVWNPDATYLRLKSLEIGYTLSKSLTQKMGVGSVRLFVNGSNLLTFCNRQLKNADPEREEAAWSASLAYPLMRAYNFGLNINF</sequence>
<dbReference type="SUPFAM" id="SSF56935">
    <property type="entry name" value="Porins"/>
    <property type="match status" value="1"/>
</dbReference>
<dbReference type="SMART" id="SM00965">
    <property type="entry name" value="STN"/>
    <property type="match status" value="1"/>
</dbReference>
<dbReference type="NCBIfam" id="TIGR04057">
    <property type="entry name" value="SusC_RagA_signa"/>
    <property type="match status" value="1"/>
</dbReference>
<proteinExistence type="inferred from homology"/>
<dbReference type="InterPro" id="IPR011662">
    <property type="entry name" value="Secretin/TonB_short_N"/>
</dbReference>
<evidence type="ECO:0000259" key="7">
    <source>
        <dbReference type="SMART" id="SM00965"/>
    </source>
</evidence>
<reference evidence="9" key="1">
    <citation type="journal article" date="2019" name="Int. J. Syst. Evol. Microbiol.">
        <title>The Global Catalogue of Microorganisms (GCM) 10K type strain sequencing project: providing services to taxonomists for standard genome sequencing and annotation.</title>
        <authorList>
            <consortium name="The Broad Institute Genomics Platform"/>
            <consortium name="The Broad Institute Genome Sequencing Center for Infectious Disease"/>
            <person name="Wu L."/>
            <person name="Ma J."/>
        </authorList>
    </citation>
    <scope>NUCLEOTIDE SEQUENCE [LARGE SCALE GENOMIC DNA]</scope>
    <source>
        <strain evidence="9">CCUG 66188</strain>
    </source>
</reference>
<dbReference type="Gene3D" id="2.60.40.1120">
    <property type="entry name" value="Carboxypeptidase-like, regulatory domain"/>
    <property type="match status" value="1"/>
</dbReference>